<dbReference type="HOGENOM" id="CLU_2668695_0_0_5"/>
<keyword evidence="1" id="KW-1133">Transmembrane helix</keyword>
<keyword evidence="1" id="KW-0472">Membrane</keyword>
<dbReference type="Proteomes" id="UP000001399">
    <property type="component" value="Chromosome"/>
</dbReference>
<proteinExistence type="predicted"/>
<feature type="transmembrane region" description="Helical" evidence="1">
    <location>
        <begin position="12"/>
        <end position="31"/>
    </location>
</feature>
<keyword evidence="1" id="KW-0812">Transmembrane</keyword>
<dbReference type="OrthoDB" id="7960880at2"/>
<reference evidence="3" key="1">
    <citation type="journal article" date="2011" name="J. Bacteriol.">
        <title>Genome sequences of eight morphologically diverse alphaproteobacteria.</title>
        <authorList>
            <consortium name="US DOE Joint Genome Institute"/>
            <person name="Brown P.J."/>
            <person name="Kysela D.T."/>
            <person name="Buechlein A."/>
            <person name="Hemmerich C."/>
            <person name="Brun Y.V."/>
        </authorList>
    </citation>
    <scope>NUCLEOTIDE SEQUENCE [LARGE SCALE GENOMIC DNA]</scope>
    <source>
        <strain evidence="3">ATCC 17100 / ATH 3.1.1 / DSM 162 / LMG 4299</strain>
    </source>
</reference>
<accession>E3HZ36</accession>
<dbReference type="EMBL" id="CP002292">
    <property type="protein sequence ID" value="ADP72083.1"/>
    <property type="molecule type" value="Genomic_DNA"/>
</dbReference>
<evidence type="ECO:0000256" key="1">
    <source>
        <dbReference type="SAM" id="Phobius"/>
    </source>
</evidence>
<dbReference type="KEGG" id="rva:Rvan_2877"/>
<organism evidence="2 3">
    <name type="scientific">Rhodomicrobium vannielii (strain ATCC 17100 / DSM 162 / LMG 4299 / NCIMB 10020 / ATH 3.1.1)</name>
    <dbReference type="NCBI Taxonomy" id="648757"/>
    <lineage>
        <taxon>Bacteria</taxon>
        <taxon>Pseudomonadati</taxon>
        <taxon>Pseudomonadota</taxon>
        <taxon>Alphaproteobacteria</taxon>
        <taxon>Hyphomicrobiales</taxon>
        <taxon>Hyphomicrobiaceae</taxon>
        <taxon>Rhodomicrobium</taxon>
    </lineage>
</organism>
<evidence type="ECO:0000313" key="3">
    <source>
        <dbReference type="Proteomes" id="UP000001399"/>
    </source>
</evidence>
<evidence type="ECO:0000313" key="2">
    <source>
        <dbReference type="EMBL" id="ADP72083.1"/>
    </source>
</evidence>
<keyword evidence="3" id="KW-1185">Reference proteome</keyword>
<protein>
    <submittedName>
        <fullName evidence="2">Uncharacterized protein</fullName>
    </submittedName>
</protein>
<dbReference type="AlphaFoldDB" id="E3HZ36"/>
<sequence length="75" mass="8144">MNDPVKKSGGFGLLIAIVVLLIAALAVVYALTGSAQLVLYVFFIALAAGAFWFDWRKTKRDEQRLRSGGADGTQR</sequence>
<gene>
    <name evidence="2" type="ordered locus">Rvan_2877</name>
</gene>
<dbReference type="RefSeq" id="WP_013420452.1">
    <property type="nucleotide sequence ID" value="NC_014664.1"/>
</dbReference>
<name>E3HZ36_RHOVT</name>
<dbReference type="STRING" id="648757.Rvan_2877"/>
<feature type="transmembrane region" description="Helical" evidence="1">
    <location>
        <begin position="37"/>
        <end position="55"/>
    </location>
</feature>